<accession>A0A6N4XT08</accession>
<gene>
    <name evidence="1" type="ORF">CHRY9393_01193</name>
</gene>
<proteinExistence type="predicted"/>
<dbReference type="Proteomes" id="UP000445309">
    <property type="component" value="Unassembled WGS sequence"/>
</dbReference>
<dbReference type="EMBL" id="CACVBY010000019">
    <property type="protein sequence ID" value="CAA7386892.1"/>
    <property type="molecule type" value="Genomic_DNA"/>
</dbReference>
<name>A0A6N4XT08_9FLAO</name>
<protein>
    <submittedName>
        <fullName evidence="1">Uncharacterized protein</fullName>
    </submittedName>
</protein>
<dbReference type="AlphaFoldDB" id="A0A6N4XT08"/>
<evidence type="ECO:0000313" key="2">
    <source>
        <dbReference type="Proteomes" id="UP000445309"/>
    </source>
</evidence>
<reference evidence="1 2" key="1">
    <citation type="submission" date="2020-01" db="EMBL/GenBank/DDBJ databases">
        <authorList>
            <person name="Rodrigo-Torres L."/>
            <person name="Arahal R. D."/>
            <person name="Lucena T."/>
        </authorList>
    </citation>
    <scope>NUCLEOTIDE SEQUENCE [LARGE SCALE GENOMIC DNA]</scope>
    <source>
        <strain evidence="1 2">CECT 9393</strain>
    </source>
</reference>
<evidence type="ECO:0000313" key="1">
    <source>
        <dbReference type="EMBL" id="CAA7386892.1"/>
    </source>
</evidence>
<keyword evidence="2" id="KW-1185">Reference proteome</keyword>
<sequence>MFKACYFCIILLTLSVNYFLTHSYNYEGYKGI</sequence>
<organism evidence="1 2">
    <name type="scientific">Chryseobacterium fistulae</name>
    <dbReference type="NCBI Taxonomy" id="2675058"/>
    <lineage>
        <taxon>Bacteria</taxon>
        <taxon>Pseudomonadati</taxon>
        <taxon>Bacteroidota</taxon>
        <taxon>Flavobacteriia</taxon>
        <taxon>Flavobacteriales</taxon>
        <taxon>Weeksellaceae</taxon>
        <taxon>Chryseobacterium group</taxon>
        <taxon>Chryseobacterium</taxon>
    </lineage>
</organism>